<dbReference type="RefSeq" id="WP_144260717.1">
    <property type="nucleotide sequence ID" value="NZ_QMDX01000001.1"/>
</dbReference>
<feature type="region of interest" description="Disordered" evidence="1">
    <location>
        <begin position="272"/>
        <end position="292"/>
    </location>
</feature>
<feature type="region of interest" description="Disordered" evidence="1">
    <location>
        <begin position="560"/>
        <end position="585"/>
    </location>
</feature>
<dbReference type="OrthoDB" id="234713at2157"/>
<evidence type="ECO:0000313" key="3">
    <source>
        <dbReference type="Proteomes" id="UP000319894"/>
    </source>
</evidence>
<feature type="compositionally biased region" description="Low complexity" evidence="1">
    <location>
        <begin position="437"/>
        <end position="449"/>
    </location>
</feature>
<gene>
    <name evidence="2" type="ORF">DP107_03405</name>
</gene>
<dbReference type="Proteomes" id="UP000319894">
    <property type="component" value="Unassembled WGS sequence"/>
</dbReference>
<evidence type="ECO:0000256" key="1">
    <source>
        <dbReference type="SAM" id="MobiDB-lite"/>
    </source>
</evidence>
<feature type="compositionally biased region" description="Gly residues" evidence="1">
    <location>
        <begin position="408"/>
        <end position="422"/>
    </location>
</feature>
<feature type="compositionally biased region" description="Basic and acidic residues" evidence="1">
    <location>
        <begin position="326"/>
        <end position="345"/>
    </location>
</feature>
<dbReference type="Gene3D" id="3.40.50.410">
    <property type="entry name" value="von Willebrand factor, type A domain"/>
    <property type="match status" value="1"/>
</dbReference>
<evidence type="ECO:0008006" key="4">
    <source>
        <dbReference type="Google" id="ProtNLM"/>
    </source>
</evidence>
<proteinExistence type="predicted"/>
<comment type="caution">
    <text evidence="2">The sequence shown here is derived from an EMBL/GenBank/DDBJ whole genome shotgun (WGS) entry which is preliminary data.</text>
</comment>
<protein>
    <recommendedName>
        <fullName evidence="4">von Willebrand factor type A domain-containing protein</fullName>
    </recommendedName>
</protein>
<dbReference type="EMBL" id="QMDX01000001">
    <property type="protein sequence ID" value="TSD16214.1"/>
    <property type="molecule type" value="Genomic_DNA"/>
</dbReference>
<name>A0A554NFQ1_9EURY</name>
<sequence length="779" mass="83387">MSPAVRLTPSTSARTVRERLGVGPAEALRESEKRRRYLEKYCRLLAPVRPTVRLSGAVHTATTDYEADQPEISITTRAFDQPASDLRRPAFDLAVQEALVVHELGHLLYTDIGGFHDRLEAVAPERRRLFARVWNTLEDGAIERQLRHRYDVATELELLNANLFAAGPFGHDSGDGGRRYSLFNAVLCGLADMAVYDSGRFRRLLDGSDDSARLASRRDERLLHEFRPRMERAVRAVVTEPDPGPRTERIGAFWTALTDRLDDSTVSGAGASELDRLLDPDGTIRAADGPSAVTERRLTDDAVHAAADTDGPLPGKPDDTAGPAAEDAREARELRRDAVRREVGRQIRSTTASRDGSPDTDTGASGTDGTGHDGRDGGDDPEPPGHHDPMSGSRGNEPDDDASASGRGSEGGSDSGPAGGADGITPDGRSDEEGVNGRSHPGSGPVPGSSSGGTDGDRSGGAESPATSAGSAADGAGGIDDADTGSVAERHRAELAAEANETDGGEARLAELQAYLRALTEAAAGTADGRRLALEVVESVTQPLDRNRWETARRRSRRLARSFRTRLQEQRRDTDHPRQRRGSFDRGRLVAAARGRLDVFTRTEAGEERAYTCVLVVDRSASMADGAVEAAEDGAAALALALEAVGVDVTTLDLHGSSVRLVNAEAEPTRTARRALLAGEASGGTPLADALRIARFRLHEVDNPFVLVVTDGRPDDRDRYLAELEAATFPVLGVYLTDGAAAGEGAREDDESYFHGVSVVEDWGRLDRRLHELAAQVLF</sequence>
<dbReference type="InterPro" id="IPR036465">
    <property type="entry name" value="vWFA_dom_sf"/>
</dbReference>
<feature type="region of interest" description="Disordered" evidence="1">
    <location>
        <begin position="306"/>
        <end position="484"/>
    </location>
</feature>
<reference evidence="2 3" key="1">
    <citation type="submission" date="2018-06" db="EMBL/GenBank/DDBJ databases">
        <title>Natronomonas sp. F16-60 a new haloarchaeon isolated from a solar saltern of Isla Cristina, Huelva, Spain.</title>
        <authorList>
            <person name="Duran-Viseras A."/>
            <person name="Sanchez-Porro C."/>
            <person name="Ventosa A."/>
        </authorList>
    </citation>
    <scope>NUCLEOTIDE SEQUENCE [LARGE SCALE GENOMIC DNA]</scope>
    <source>
        <strain evidence="2 3">F16-60</strain>
    </source>
</reference>
<dbReference type="SUPFAM" id="SSF53300">
    <property type="entry name" value="vWA-like"/>
    <property type="match status" value="1"/>
</dbReference>
<organism evidence="2 3">
    <name type="scientific">Haloglomus irregulare</name>
    <dbReference type="NCBI Taxonomy" id="2234134"/>
    <lineage>
        <taxon>Archaea</taxon>
        <taxon>Methanobacteriati</taxon>
        <taxon>Methanobacteriota</taxon>
        <taxon>Stenosarchaea group</taxon>
        <taxon>Halobacteria</taxon>
        <taxon>Halobacteriales</taxon>
        <taxon>Natronomonadaceae</taxon>
        <taxon>Haloglomus</taxon>
    </lineage>
</organism>
<keyword evidence="3" id="KW-1185">Reference proteome</keyword>
<dbReference type="InParanoid" id="A0A554NFQ1"/>
<evidence type="ECO:0000313" key="2">
    <source>
        <dbReference type="EMBL" id="TSD16214.1"/>
    </source>
</evidence>
<dbReference type="AlphaFoldDB" id="A0A554NFQ1"/>
<feature type="compositionally biased region" description="Basic and acidic residues" evidence="1">
    <location>
        <begin position="566"/>
        <end position="585"/>
    </location>
</feature>
<feature type="compositionally biased region" description="Basic and acidic residues" evidence="1">
    <location>
        <begin position="370"/>
        <end position="389"/>
    </location>
</feature>
<accession>A0A554NFQ1</accession>